<gene>
    <name evidence="2" type="ORF">B5807_08267</name>
</gene>
<keyword evidence="3" id="KW-1185">Reference proteome</keyword>
<dbReference type="InParanoid" id="A0A1Y2LPL8"/>
<evidence type="ECO:0000313" key="3">
    <source>
        <dbReference type="Proteomes" id="UP000193240"/>
    </source>
</evidence>
<dbReference type="Proteomes" id="UP000193240">
    <property type="component" value="Unassembled WGS sequence"/>
</dbReference>
<feature type="region of interest" description="Disordered" evidence="1">
    <location>
        <begin position="339"/>
        <end position="360"/>
    </location>
</feature>
<proteinExistence type="predicted"/>
<reference evidence="2 3" key="1">
    <citation type="journal article" date="2017" name="Genome Announc.">
        <title>Genome sequence of the saprophytic ascomycete Epicoccum nigrum ICMP 19927 strain isolated from New Zealand.</title>
        <authorList>
            <person name="Fokin M."/>
            <person name="Fleetwood D."/>
            <person name="Weir B.S."/>
            <person name="Villas-Boas S.G."/>
        </authorList>
    </citation>
    <scope>NUCLEOTIDE SEQUENCE [LARGE SCALE GENOMIC DNA]</scope>
    <source>
        <strain evidence="2 3">ICMP 19927</strain>
    </source>
</reference>
<feature type="compositionally biased region" description="Basic and acidic residues" evidence="1">
    <location>
        <begin position="339"/>
        <end position="351"/>
    </location>
</feature>
<dbReference type="AlphaFoldDB" id="A0A1Y2LPL8"/>
<protein>
    <submittedName>
        <fullName evidence="2">Uncharacterized protein</fullName>
    </submittedName>
</protein>
<feature type="compositionally biased region" description="Basic and acidic residues" evidence="1">
    <location>
        <begin position="1"/>
        <end position="18"/>
    </location>
</feature>
<dbReference type="EMBL" id="KZ107852">
    <property type="protein sequence ID" value="OSS45914.1"/>
    <property type="molecule type" value="Genomic_DNA"/>
</dbReference>
<name>A0A1Y2LPL8_EPING</name>
<evidence type="ECO:0000256" key="1">
    <source>
        <dbReference type="SAM" id="MobiDB-lite"/>
    </source>
</evidence>
<organism evidence="2 3">
    <name type="scientific">Epicoccum nigrum</name>
    <name type="common">Soil fungus</name>
    <name type="synonym">Epicoccum purpurascens</name>
    <dbReference type="NCBI Taxonomy" id="105696"/>
    <lineage>
        <taxon>Eukaryota</taxon>
        <taxon>Fungi</taxon>
        <taxon>Dikarya</taxon>
        <taxon>Ascomycota</taxon>
        <taxon>Pezizomycotina</taxon>
        <taxon>Dothideomycetes</taxon>
        <taxon>Pleosporomycetidae</taxon>
        <taxon>Pleosporales</taxon>
        <taxon>Pleosporineae</taxon>
        <taxon>Didymellaceae</taxon>
        <taxon>Epicoccum</taxon>
    </lineage>
</organism>
<evidence type="ECO:0000313" key="2">
    <source>
        <dbReference type="EMBL" id="OSS45914.1"/>
    </source>
</evidence>
<sequence>MLVTVEKEASPEQPHNDDVPDIESVQLVSTPSEAEDATRTSDTSGGRDPEQSSSGLRPIETILTIYRPTWLKETQSHWWTYFDTLWGRNIVDPTLKAIHGTYRLPIGYSFSILPRDAIVRAGTFSMTPEDHECEIAASYSIMKILASIFQLLAATYTLWLHRGDQIARWGFTSFSFVPVPYAIMSLVNGISHLFTPDYPALYMVSSTVMQEATDAGGSFCGVVGHVEAAQFQDSDTGYGSGFDSNWKGLTPGVLRRKVLSLFNSIQKKQKLVKELTVSDKDLSGHAESPNTQMETGEDIAGLLPTPCRAESPVLLVEQSPNFRGKSYMVRAGLRSHNDIENDLVQHQDKGFGKGTTSSKT</sequence>
<accession>A0A1Y2LPL8</accession>
<feature type="region of interest" description="Disordered" evidence="1">
    <location>
        <begin position="1"/>
        <end position="54"/>
    </location>
</feature>